<keyword evidence="5" id="KW-0067">ATP-binding</keyword>
<evidence type="ECO:0000256" key="5">
    <source>
        <dbReference type="ARBA" id="ARBA00022840"/>
    </source>
</evidence>
<keyword evidence="6" id="KW-0061">Asparagine biosynthesis</keyword>
<dbReference type="EMBL" id="JAGFNS010000002">
    <property type="protein sequence ID" value="MBO3736614.1"/>
    <property type="molecule type" value="Genomic_DNA"/>
</dbReference>
<dbReference type="InterPro" id="IPR001962">
    <property type="entry name" value="Asn_synthase"/>
</dbReference>
<reference evidence="9 10" key="1">
    <citation type="submission" date="2021-03" db="EMBL/GenBank/DDBJ databases">
        <title>Actinoplanes flavus sp. nov., a novel actinomycete isolated from Coconut Palm rhizosphere soil.</title>
        <authorList>
            <person name="Luo X."/>
        </authorList>
    </citation>
    <scope>NUCLEOTIDE SEQUENCE [LARGE SCALE GENOMIC DNA]</scope>
    <source>
        <strain evidence="9 10">NEAU-H7</strain>
    </source>
</reference>
<dbReference type="InterPro" id="IPR006426">
    <property type="entry name" value="Asn_synth_AEB"/>
</dbReference>
<evidence type="ECO:0000256" key="7">
    <source>
        <dbReference type="ARBA" id="ARBA00048741"/>
    </source>
</evidence>
<dbReference type="PIRSF" id="PIRSF001589">
    <property type="entry name" value="Asn_synthetase_glu-h"/>
    <property type="match status" value="1"/>
</dbReference>
<dbReference type="Gene3D" id="3.40.50.620">
    <property type="entry name" value="HUPs"/>
    <property type="match status" value="1"/>
</dbReference>
<dbReference type="SUPFAM" id="SSF52402">
    <property type="entry name" value="Adenine nucleotide alpha hydrolases-like"/>
    <property type="match status" value="1"/>
</dbReference>
<comment type="catalytic activity">
    <reaction evidence="7">
        <text>L-aspartate + L-glutamine + ATP + H2O = L-asparagine + L-glutamate + AMP + diphosphate + H(+)</text>
        <dbReference type="Rhea" id="RHEA:12228"/>
        <dbReference type="ChEBI" id="CHEBI:15377"/>
        <dbReference type="ChEBI" id="CHEBI:15378"/>
        <dbReference type="ChEBI" id="CHEBI:29985"/>
        <dbReference type="ChEBI" id="CHEBI:29991"/>
        <dbReference type="ChEBI" id="CHEBI:30616"/>
        <dbReference type="ChEBI" id="CHEBI:33019"/>
        <dbReference type="ChEBI" id="CHEBI:58048"/>
        <dbReference type="ChEBI" id="CHEBI:58359"/>
        <dbReference type="ChEBI" id="CHEBI:456215"/>
        <dbReference type="EC" id="6.3.5.4"/>
    </reaction>
</comment>
<evidence type="ECO:0000256" key="2">
    <source>
        <dbReference type="ARBA" id="ARBA00005752"/>
    </source>
</evidence>
<evidence type="ECO:0000256" key="3">
    <source>
        <dbReference type="ARBA" id="ARBA00012737"/>
    </source>
</evidence>
<dbReference type="Pfam" id="PF00733">
    <property type="entry name" value="Asn_synthase"/>
    <property type="match status" value="1"/>
</dbReference>
<keyword evidence="6" id="KW-0028">Amino-acid biosynthesis</keyword>
<dbReference type="InterPro" id="IPR014729">
    <property type="entry name" value="Rossmann-like_a/b/a_fold"/>
</dbReference>
<organism evidence="9 10">
    <name type="scientific">Actinoplanes flavus</name>
    <dbReference type="NCBI Taxonomy" id="2820290"/>
    <lineage>
        <taxon>Bacteria</taxon>
        <taxon>Bacillati</taxon>
        <taxon>Actinomycetota</taxon>
        <taxon>Actinomycetes</taxon>
        <taxon>Micromonosporales</taxon>
        <taxon>Micromonosporaceae</taxon>
        <taxon>Actinoplanes</taxon>
    </lineage>
</organism>
<dbReference type="InterPro" id="IPR051786">
    <property type="entry name" value="ASN_synthetase/amidase"/>
</dbReference>
<dbReference type="PANTHER" id="PTHR43284">
    <property type="entry name" value="ASPARAGINE SYNTHETASE (GLUTAMINE-HYDROLYZING)"/>
    <property type="match status" value="1"/>
</dbReference>
<dbReference type="PANTHER" id="PTHR43284:SF1">
    <property type="entry name" value="ASPARAGINE SYNTHETASE"/>
    <property type="match status" value="1"/>
</dbReference>
<dbReference type="PROSITE" id="PS51278">
    <property type="entry name" value="GATASE_TYPE_2"/>
    <property type="match status" value="1"/>
</dbReference>
<keyword evidence="10" id="KW-1185">Reference proteome</keyword>
<evidence type="ECO:0000256" key="1">
    <source>
        <dbReference type="ARBA" id="ARBA00005187"/>
    </source>
</evidence>
<keyword evidence="4" id="KW-0547">Nucleotide-binding</keyword>
<comment type="caution">
    <text evidence="9">The sequence shown here is derived from an EMBL/GenBank/DDBJ whole genome shotgun (WGS) entry which is preliminary data.</text>
</comment>
<dbReference type="Pfam" id="PF13537">
    <property type="entry name" value="GATase_7"/>
    <property type="match status" value="1"/>
</dbReference>
<dbReference type="InterPro" id="IPR017932">
    <property type="entry name" value="GATase_2_dom"/>
</dbReference>
<proteinExistence type="inferred from homology"/>
<evidence type="ECO:0000256" key="4">
    <source>
        <dbReference type="ARBA" id="ARBA00022741"/>
    </source>
</evidence>
<name>A0ABS3UCW0_9ACTN</name>
<dbReference type="CDD" id="cd01991">
    <property type="entry name" value="Asn_synthase_B_C"/>
    <property type="match status" value="1"/>
</dbReference>
<evidence type="ECO:0000259" key="8">
    <source>
        <dbReference type="PROSITE" id="PS51278"/>
    </source>
</evidence>
<dbReference type="Proteomes" id="UP000679690">
    <property type="component" value="Unassembled WGS sequence"/>
</dbReference>
<comment type="similarity">
    <text evidence="2">Belongs to the asparagine synthetase family.</text>
</comment>
<evidence type="ECO:0000313" key="9">
    <source>
        <dbReference type="EMBL" id="MBO3736614.1"/>
    </source>
</evidence>
<dbReference type="SUPFAM" id="SSF56235">
    <property type="entry name" value="N-terminal nucleophile aminohydrolases (Ntn hydrolases)"/>
    <property type="match status" value="1"/>
</dbReference>
<evidence type="ECO:0000313" key="10">
    <source>
        <dbReference type="Proteomes" id="UP000679690"/>
    </source>
</evidence>
<dbReference type="RefSeq" id="WP_208465836.1">
    <property type="nucleotide sequence ID" value="NZ_JAGFNS010000002.1"/>
</dbReference>
<protein>
    <recommendedName>
        <fullName evidence="3">asparagine synthase (glutamine-hydrolyzing)</fullName>
        <ecNumber evidence="3">6.3.5.4</ecNumber>
    </recommendedName>
</protein>
<sequence>MGITGWIDTARDLREQRPSLQKLAAALGPTAGPDSLTTTSRHAALARRGPATGYSDWRPPGGAEPDVMLLIDGHLTNRIRLEEQLYLRARPLASDAEVLLYAYRQWGAALVDRIDGSYTIAIWDNPKRQLLLIRDPLGTKTLYWTPQANGILFATAATALLAHPDVPAVIDADGLNELLTLGATRTPGHGVIRNVRELMPGQLLRATPAGIRLHRYWQMEAEQHGQDLDGTAHSLRQALAEKTLPLRQRPAGAVLLSGGIASAVVAAFNARPDVNRGSGYSLTLAEPGDQPPGVGADITAAARTAAHLGMDYTIVAAGTDRLLDAAAIARQALDFPSPANLDAPLMAVLRHVAGHGHTSIVSGMGADAVFGGYRWLHDPQALAHDEFPWLASGLAATDLLDDDARWHLIPGGYRTMRFQQAIDDISPADGDDVIAHRRRIMHHLAITQHLPSLLLRLDQLAAAAGVTVHTPCADWLLAQLLWNTPWPMRHLLGIPNGLLRHATADLLPPAVTWLPQRQFPGAHLLPAWEKTQRDRLLAVVTDTSAPLHGLLHRDRVRHVLTQPATVPVRDWHTTVAYLIEVNAWLTRHHITIN</sequence>
<dbReference type="EC" id="6.3.5.4" evidence="3"/>
<dbReference type="Gene3D" id="3.60.20.10">
    <property type="entry name" value="Glutamine Phosphoribosylpyrophosphate, subunit 1, domain 1"/>
    <property type="match status" value="1"/>
</dbReference>
<dbReference type="InterPro" id="IPR029055">
    <property type="entry name" value="Ntn_hydrolases_N"/>
</dbReference>
<accession>A0ABS3UCW0</accession>
<feature type="domain" description="Glutamine amidotransferase type-2" evidence="8">
    <location>
        <begin position="1"/>
        <end position="209"/>
    </location>
</feature>
<comment type="pathway">
    <text evidence="1">Amino-acid biosynthesis; L-asparagine biosynthesis; L-asparagine from L-aspartate (L-Gln route): step 1/1.</text>
</comment>
<evidence type="ECO:0000256" key="6">
    <source>
        <dbReference type="ARBA" id="ARBA00022888"/>
    </source>
</evidence>
<gene>
    <name evidence="9" type="ORF">J5X75_03660</name>
</gene>